<feature type="binding site" description="covalent" evidence="10">
    <location>
        <position position="260"/>
    </location>
    <ligand>
        <name>heme</name>
        <dbReference type="ChEBI" id="CHEBI:30413"/>
        <label>3</label>
    </ligand>
</feature>
<evidence type="ECO:0000256" key="1">
    <source>
        <dbReference type="ARBA" id="ARBA00003196"/>
    </source>
</evidence>
<feature type="binding site" description="covalent" evidence="10">
    <location>
        <position position="156"/>
    </location>
    <ligand>
        <name>heme</name>
        <dbReference type="ChEBI" id="CHEBI:30413"/>
        <label>2</label>
    </ligand>
</feature>
<protein>
    <recommendedName>
        <fullName evidence="2 9">Photosynthetic reaction center cytochrome c subunit</fullName>
    </recommendedName>
</protein>
<dbReference type="InterPro" id="IPR036280">
    <property type="entry name" value="Multihaem_cyt_sf"/>
</dbReference>
<evidence type="ECO:0000256" key="4">
    <source>
        <dbReference type="ARBA" id="ARBA00022531"/>
    </source>
</evidence>
<evidence type="ECO:0000256" key="10">
    <source>
        <dbReference type="PIRSR" id="PIRSR000017-1"/>
    </source>
</evidence>
<feature type="binding site" description="covalent" evidence="10">
    <location>
        <position position="159"/>
    </location>
    <ligand>
        <name>heme</name>
        <dbReference type="ChEBI" id="CHEBI:30413"/>
        <label>2</label>
    </ligand>
</feature>
<dbReference type="GO" id="GO:0019684">
    <property type="term" value="P:photosynthesis, light reaction"/>
    <property type="evidence" value="ECO:0007669"/>
    <property type="project" value="InterPro"/>
</dbReference>
<feature type="binding site" description="axial binding residue" evidence="11">
    <location>
        <position position="246"/>
    </location>
    <ligand>
        <name>heme</name>
        <dbReference type="ChEBI" id="CHEBI:30413"/>
        <label>3</label>
    </ligand>
    <ligandPart>
        <name>Fe</name>
        <dbReference type="ChEBI" id="CHEBI:18248"/>
    </ligandPart>
</feature>
<feature type="binding site" description="axial binding residue" evidence="11">
    <location>
        <position position="261"/>
    </location>
    <ligand>
        <name>heme</name>
        <dbReference type="ChEBI" id="CHEBI:30413"/>
        <label>3</label>
    </ligand>
    <ligandPart>
        <name>Fe</name>
        <dbReference type="ChEBI" id="CHEBI:18248"/>
    </ligandPart>
</feature>
<dbReference type="GO" id="GO:0005506">
    <property type="term" value="F:iron ion binding"/>
    <property type="evidence" value="ECO:0007669"/>
    <property type="project" value="InterPro"/>
</dbReference>
<dbReference type="Proteomes" id="UP000742631">
    <property type="component" value="Unassembled WGS sequence"/>
</dbReference>
<keyword evidence="8 9" id="KW-0408">Iron</keyword>
<feature type="binding site" description="covalent" evidence="10">
    <location>
        <position position="317"/>
    </location>
    <ligand>
        <name>heme</name>
        <dbReference type="ChEBI" id="CHEBI:30413"/>
        <label>4</label>
    </ligand>
</feature>
<feature type="binding site" description="covalent" evidence="10">
    <location>
        <position position="257"/>
    </location>
    <ligand>
        <name>heme</name>
        <dbReference type="ChEBI" id="CHEBI:30413"/>
        <label>3</label>
    </ligand>
</feature>
<feature type="binding site" description="axial binding residue" evidence="11">
    <location>
        <position position="160"/>
    </location>
    <ligand>
        <name>heme</name>
        <dbReference type="ChEBI" id="CHEBI:30413"/>
        <label>2</label>
    </ligand>
    <ligandPart>
        <name>Fe</name>
        <dbReference type="ChEBI" id="CHEBI:18248"/>
    </ligandPart>
</feature>
<feature type="region of interest" description="Disordered" evidence="12">
    <location>
        <begin position="335"/>
        <end position="370"/>
    </location>
</feature>
<dbReference type="GO" id="GO:0030077">
    <property type="term" value="C:plasma membrane light-harvesting complex"/>
    <property type="evidence" value="ECO:0007669"/>
    <property type="project" value="InterPro"/>
</dbReference>
<dbReference type="InterPro" id="IPR003158">
    <property type="entry name" value="Photosyn_RC_cyt_c-su"/>
</dbReference>
<feature type="binding site" description="axial binding residue" evidence="11">
    <location>
        <position position="114"/>
    </location>
    <ligand>
        <name>heme</name>
        <dbReference type="ChEBI" id="CHEBI:30413"/>
        <label>1</label>
    </ligand>
    <ligandPart>
        <name>Fe</name>
        <dbReference type="ChEBI" id="CHEBI:18248"/>
    </ligandPart>
</feature>
<comment type="PTM">
    <text evidence="9 10">Binds 4 heme groups per subunit.</text>
</comment>
<feature type="binding site" description="covalent" evidence="10">
    <location>
        <position position="110"/>
    </location>
    <ligand>
        <name>heme</name>
        <dbReference type="ChEBI" id="CHEBI:30413"/>
        <label>1</label>
    </ligand>
</feature>
<evidence type="ECO:0000256" key="2">
    <source>
        <dbReference type="ARBA" id="ARBA00015978"/>
    </source>
</evidence>
<keyword evidence="4 9" id="KW-0602">Photosynthesis</keyword>
<sequence>MKTLLVVAGAVVALFLTIAQFGTAGWTKPPIVAQQHGFRGTGMDQIQTKAGAAALQAANQPPAPAEPVEAGTEKAGAVYENVKVLKDVSVEEFNRLMTSMTEWVSPEQGCTYCHNTENMADDSLYQKKVARRMIQMVQHINTTWKEKHVGEAGVTCYTCHRGQPVPAHVWFQNPGPTYKTGFIPRNNGQNLASPSVGLASLPYDTLTEFLGKKDADENLIRVNATTALPESKGKPIQAAERTYGLMIHMSSSLGVNCTYCHNTRAISNWSQSTPQRTLAWHGIRMVRDLNGDYIEPLTPVFPANRLGPTGDAPKLNCATCHNGQSKPLAGAHMVESYPELTKNTAELAAAPEAPAAPQPTPETPASPPPQ</sequence>
<feature type="compositionally biased region" description="Low complexity" evidence="12">
    <location>
        <begin position="344"/>
        <end position="353"/>
    </location>
</feature>
<evidence type="ECO:0000256" key="5">
    <source>
        <dbReference type="ARBA" id="ARBA00022617"/>
    </source>
</evidence>
<comment type="caution">
    <text evidence="13">The sequence shown here is derived from an EMBL/GenBank/DDBJ whole genome shotgun (WGS) entry which is preliminary data.</text>
</comment>
<name>A0A921JH67_9HYPH</name>
<keyword evidence="5 9" id="KW-0349">Heme</keyword>
<feature type="binding site" description="covalent" evidence="10">
    <location>
        <position position="113"/>
    </location>
    <ligand>
        <name>heme</name>
        <dbReference type="ChEBI" id="CHEBI:30413"/>
        <label>1</label>
    </ligand>
</feature>
<reference evidence="13" key="2">
    <citation type="submission" date="2021-09" db="EMBL/GenBank/DDBJ databases">
        <authorList>
            <person name="Gilroy R."/>
        </authorList>
    </citation>
    <scope>NUCLEOTIDE SEQUENCE</scope>
    <source>
        <strain evidence="13">316</strain>
    </source>
</reference>
<evidence type="ECO:0000256" key="3">
    <source>
        <dbReference type="ARBA" id="ARBA00022448"/>
    </source>
</evidence>
<feature type="compositionally biased region" description="Pro residues" evidence="12">
    <location>
        <begin position="354"/>
        <end position="370"/>
    </location>
</feature>
<feature type="binding site" description="covalent" evidence="10">
    <location>
        <position position="320"/>
    </location>
    <ligand>
        <name>heme</name>
        <dbReference type="ChEBI" id="CHEBI:30413"/>
        <label>4</label>
    </ligand>
</feature>
<comment type="function">
    <text evidence="1 9">The reaction center of purple bacteria contains a tightly bound cytochrome molecule which re-reduces the photo oxidized primary electron donor.</text>
</comment>
<feature type="binding site" description="axial binding residue" evidence="11">
    <location>
        <position position="97"/>
    </location>
    <ligand>
        <name>heme</name>
        <dbReference type="ChEBI" id="CHEBI:30413"/>
        <label>1</label>
    </ligand>
    <ligandPart>
        <name>Fe</name>
        <dbReference type="ChEBI" id="CHEBI:18248"/>
    </ligandPart>
</feature>
<evidence type="ECO:0000313" key="13">
    <source>
        <dbReference type="EMBL" id="HJE25809.1"/>
    </source>
</evidence>
<dbReference type="GO" id="GO:0009055">
    <property type="term" value="F:electron transfer activity"/>
    <property type="evidence" value="ECO:0007669"/>
    <property type="project" value="InterPro"/>
</dbReference>
<dbReference type="Pfam" id="PF02276">
    <property type="entry name" value="CytoC_RC"/>
    <property type="match status" value="1"/>
</dbReference>
<evidence type="ECO:0000256" key="9">
    <source>
        <dbReference type="PIRNR" id="PIRNR000017"/>
    </source>
</evidence>
<dbReference type="NCBIfam" id="NF040706">
    <property type="entry name" value="photo_cyt_PufC"/>
    <property type="match status" value="1"/>
</dbReference>
<feature type="binding site" description="axial binding residue" evidence="11">
    <location>
        <position position="321"/>
    </location>
    <ligand>
        <name>heme</name>
        <dbReference type="ChEBI" id="CHEBI:30413"/>
        <label>4</label>
    </ligand>
    <ligandPart>
        <name>Fe</name>
        <dbReference type="ChEBI" id="CHEBI:18248"/>
    </ligandPart>
</feature>
<accession>A0A921JH67</accession>
<evidence type="ECO:0000256" key="7">
    <source>
        <dbReference type="ARBA" id="ARBA00022982"/>
    </source>
</evidence>
<proteinExistence type="predicted"/>
<keyword evidence="7 9" id="KW-0249">Electron transport</keyword>
<evidence type="ECO:0000313" key="14">
    <source>
        <dbReference type="Proteomes" id="UP000742631"/>
    </source>
</evidence>
<dbReference type="GO" id="GO:0020037">
    <property type="term" value="F:heme binding"/>
    <property type="evidence" value="ECO:0007669"/>
    <property type="project" value="InterPro"/>
</dbReference>
<feature type="binding site" description="axial binding residue" evidence="11">
    <location>
        <position position="148"/>
    </location>
    <ligand>
        <name>heme</name>
        <dbReference type="ChEBI" id="CHEBI:30413"/>
        <label>4</label>
    </ligand>
    <ligandPart>
        <name>Fe</name>
        <dbReference type="ChEBI" id="CHEBI:18248"/>
    </ligandPart>
</feature>
<feature type="binding site" description="axial binding residue" evidence="11">
    <location>
        <position position="133"/>
    </location>
    <ligand>
        <name>heme</name>
        <dbReference type="ChEBI" id="CHEBI:30413"/>
        <label>2</label>
    </ligand>
    <ligandPart>
        <name>Fe</name>
        <dbReference type="ChEBI" id="CHEBI:18248"/>
    </ligandPart>
</feature>
<evidence type="ECO:0000256" key="12">
    <source>
        <dbReference type="SAM" id="MobiDB-lite"/>
    </source>
</evidence>
<dbReference type="Gene3D" id="1.10.468.10">
    <property type="entry name" value="Photosynthetic Reaction Center, subunit C, domain 2"/>
    <property type="match status" value="2"/>
</dbReference>
<dbReference type="SUPFAM" id="SSF48695">
    <property type="entry name" value="Multiheme cytochromes"/>
    <property type="match status" value="1"/>
</dbReference>
<reference evidence="13" key="1">
    <citation type="journal article" date="2021" name="PeerJ">
        <title>Extensive microbial diversity within the chicken gut microbiome revealed by metagenomics and culture.</title>
        <authorList>
            <person name="Gilroy R."/>
            <person name="Ravi A."/>
            <person name="Getino M."/>
            <person name="Pursley I."/>
            <person name="Horton D.L."/>
            <person name="Alikhan N.F."/>
            <person name="Baker D."/>
            <person name="Gharbi K."/>
            <person name="Hall N."/>
            <person name="Watson M."/>
            <person name="Adriaenssens E.M."/>
            <person name="Foster-Nyarko E."/>
            <person name="Jarju S."/>
            <person name="Secka A."/>
            <person name="Antonio M."/>
            <person name="Oren A."/>
            <person name="Chaudhuri R.R."/>
            <person name="La Ragione R."/>
            <person name="Hildebrand F."/>
            <person name="Pallen M.J."/>
        </authorList>
    </citation>
    <scope>NUCLEOTIDE SEQUENCE</scope>
    <source>
        <strain evidence="13">316</strain>
    </source>
</reference>
<dbReference type="EMBL" id="DYYG01000063">
    <property type="protein sequence ID" value="HJE25809.1"/>
    <property type="molecule type" value="Genomic_DNA"/>
</dbReference>
<dbReference type="CDD" id="cd09224">
    <property type="entry name" value="CytoC_RC"/>
    <property type="match status" value="1"/>
</dbReference>
<evidence type="ECO:0000256" key="11">
    <source>
        <dbReference type="PIRSR" id="PIRSR000017-2"/>
    </source>
</evidence>
<dbReference type="AlphaFoldDB" id="A0A921JH67"/>
<keyword evidence="6 9" id="KW-0479">Metal-binding</keyword>
<dbReference type="PIRSF" id="PIRSF000017">
    <property type="entry name" value="RC_cytochrome"/>
    <property type="match status" value="1"/>
</dbReference>
<gene>
    <name evidence="13" type="ORF">K8W01_19345</name>
</gene>
<keyword evidence="3 9" id="KW-0813">Transport</keyword>
<organism evidence="13 14">
    <name type="scientific">Methylorubrum populi</name>
    <dbReference type="NCBI Taxonomy" id="223967"/>
    <lineage>
        <taxon>Bacteria</taxon>
        <taxon>Pseudomonadati</taxon>
        <taxon>Pseudomonadota</taxon>
        <taxon>Alphaproteobacteria</taxon>
        <taxon>Hyphomicrobiales</taxon>
        <taxon>Methylobacteriaceae</taxon>
        <taxon>Methylorubrum</taxon>
    </lineage>
</organism>
<dbReference type="InterPro" id="IPR023119">
    <property type="entry name" value="Multihaem_cyt_PRC_cyt_su-like"/>
</dbReference>
<evidence type="ECO:0000256" key="6">
    <source>
        <dbReference type="ARBA" id="ARBA00022723"/>
    </source>
</evidence>
<keyword evidence="9" id="KW-0674">Reaction center</keyword>
<evidence type="ECO:0000256" key="8">
    <source>
        <dbReference type="ARBA" id="ARBA00023004"/>
    </source>
</evidence>